<dbReference type="RefSeq" id="WP_227259605.1">
    <property type="nucleotide sequence ID" value="NZ_BAAADU010000002.1"/>
</dbReference>
<dbReference type="Pfam" id="PF20127">
    <property type="entry name" value="DUF6517"/>
    <property type="match status" value="1"/>
</dbReference>
<dbReference type="GeneID" id="68573010"/>
<dbReference type="Proteomes" id="UP001500194">
    <property type="component" value="Unassembled WGS sequence"/>
</dbReference>
<dbReference type="EMBL" id="BAAADU010000002">
    <property type="protein sequence ID" value="GAA0658145.1"/>
    <property type="molecule type" value="Genomic_DNA"/>
</dbReference>
<evidence type="ECO:0008006" key="3">
    <source>
        <dbReference type="Google" id="ProtNLM"/>
    </source>
</evidence>
<dbReference type="PROSITE" id="PS51257">
    <property type="entry name" value="PROKAR_LIPOPROTEIN"/>
    <property type="match status" value="1"/>
</dbReference>
<dbReference type="AlphaFoldDB" id="A0AAV3T338"/>
<organism evidence="1 2">
    <name type="scientific">Salarchaeum japonicum</name>
    <dbReference type="NCBI Taxonomy" id="555573"/>
    <lineage>
        <taxon>Archaea</taxon>
        <taxon>Methanobacteriati</taxon>
        <taxon>Methanobacteriota</taxon>
        <taxon>Stenosarchaea group</taxon>
        <taxon>Halobacteria</taxon>
        <taxon>Halobacteriales</taxon>
        <taxon>Halobacteriaceae</taxon>
    </lineage>
</organism>
<comment type="caution">
    <text evidence="1">The sequence shown here is derived from an EMBL/GenBank/DDBJ whole genome shotgun (WGS) entry which is preliminary data.</text>
</comment>
<name>A0AAV3T338_9EURY</name>
<reference evidence="1 2" key="1">
    <citation type="journal article" date="2019" name="Int. J. Syst. Evol. Microbiol.">
        <title>The Global Catalogue of Microorganisms (GCM) 10K type strain sequencing project: providing services to taxonomists for standard genome sequencing and annotation.</title>
        <authorList>
            <consortium name="The Broad Institute Genomics Platform"/>
            <consortium name="The Broad Institute Genome Sequencing Center for Infectious Disease"/>
            <person name="Wu L."/>
            <person name="Ma J."/>
        </authorList>
    </citation>
    <scope>NUCLEOTIDE SEQUENCE [LARGE SCALE GENOMIC DNA]</scope>
    <source>
        <strain evidence="1 2">JCM 16327</strain>
    </source>
</reference>
<sequence length="210" mass="22381">MSRRTAVAAALAALVLASGCLGFLSGPVTFSASQVTVQDSALESAGYEEVAVEEMQVNRTFEAAGQSKTVEITNWVAQYEKQVSVLGVERRAAVFGTFSSPEVSVLGQSFNPLNEYDDREIAELIQQQYGTISDLTAVSNTTMTVLGHSTTVTKFSGTANFDGQSIDVFVHVTKVNDGGDIVAAVGVYPQQLDGEEEHVVTLLQNLQHAS</sequence>
<evidence type="ECO:0000313" key="1">
    <source>
        <dbReference type="EMBL" id="GAA0658145.1"/>
    </source>
</evidence>
<dbReference type="InterPro" id="IPR045396">
    <property type="entry name" value="DUF6517"/>
</dbReference>
<gene>
    <name evidence="1" type="ORF">GCM10009019_23080</name>
</gene>
<keyword evidence="2" id="KW-1185">Reference proteome</keyword>
<protein>
    <recommendedName>
        <fullName evidence="3">Lipoprotein</fullName>
    </recommendedName>
</protein>
<accession>A0AAV3T338</accession>
<evidence type="ECO:0000313" key="2">
    <source>
        <dbReference type="Proteomes" id="UP001500194"/>
    </source>
</evidence>
<proteinExistence type="predicted"/>